<dbReference type="Gene3D" id="1.20.1250.20">
    <property type="entry name" value="MFS general substrate transporter like domains"/>
    <property type="match status" value="2"/>
</dbReference>
<evidence type="ECO:0000313" key="6">
    <source>
        <dbReference type="EMBL" id="MFM0598493.1"/>
    </source>
</evidence>
<feature type="domain" description="Major facilitator superfamily (MFS) profile" evidence="5">
    <location>
        <begin position="45"/>
        <end position="423"/>
    </location>
</feature>
<dbReference type="InterPro" id="IPR036259">
    <property type="entry name" value="MFS_trans_sf"/>
</dbReference>
<keyword evidence="7" id="KW-1185">Reference proteome</keyword>
<dbReference type="InterPro" id="IPR020846">
    <property type="entry name" value="MFS_dom"/>
</dbReference>
<evidence type="ECO:0000256" key="1">
    <source>
        <dbReference type="ARBA" id="ARBA00022692"/>
    </source>
</evidence>
<organism evidence="6 7">
    <name type="scientific">Paraburkholderia dilworthii</name>
    <dbReference type="NCBI Taxonomy" id="948106"/>
    <lineage>
        <taxon>Bacteria</taxon>
        <taxon>Pseudomonadati</taxon>
        <taxon>Pseudomonadota</taxon>
        <taxon>Betaproteobacteria</taxon>
        <taxon>Burkholderiales</taxon>
        <taxon>Burkholderiaceae</taxon>
        <taxon>Paraburkholderia</taxon>
    </lineage>
</organism>
<evidence type="ECO:0000256" key="4">
    <source>
        <dbReference type="SAM" id="Phobius"/>
    </source>
</evidence>
<proteinExistence type="predicted"/>
<dbReference type="PROSITE" id="PS50850">
    <property type="entry name" value="MFS"/>
    <property type="match status" value="1"/>
</dbReference>
<feature type="transmembrane region" description="Helical" evidence="4">
    <location>
        <begin position="74"/>
        <end position="99"/>
    </location>
</feature>
<gene>
    <name evidence="6" type="ORF">PQQ68_36210</name>
</gene>
<reference evidence="6 7" key="1">
    <citation type="journal article" date="2024" name="Chem. Sci.">
        <title>Discovery of megapolipeptins by genome mining of a Burkholderiales bacteria collection.</title>
        <authorList>
            <person name="Paulo B.S."/>
            <person name="Recchia M.J.J."/>
            <person name="Lee S."/>
            <person name="Fergusson C.H."/>
            <person name="Romanowski S.B."/>
            <person name="Hernandez A."/>
            <person name="Krull N."/>
            <person name="Liu D.Y."/>
            <person name="Cavanagh H."/>
            <person name="Bos A."/>
            <person name="Gray C.A."/>
            <person name="Murphy B.T."/>
            <person name="Linington R.G."/>
            <person name="Eustaquio A.S."/>
        </authorList>
    </citation>
    <scope>NUCLEOTIDE SEQUENCE [LARGE SCALE GENOMIC DNA]</scope>
    <source>
        <strain evidence="6 7">RL17-335-BIF-A</strain>
    </source>
</reference>
<feature type="transmembrane region" description="Helical" evidence="4">
    <location>
        <begin position="241"/>
        <end position="261"/>
    </location>
</feature>
<dbReference type="CDD" id="cd17478">
    <property type="entry name" value="MFS_FsR"/>
    <property type="match status" value="1"/>
</dbReference>
<feature type="transmembrane region" description="Helical" evidence="4">
    <location>
        <begin position="369"/>
        <end position="392"/>
    </location>
</feature>
<accession>A0ABW9DIW2</accession>
<keyword evidence="3 4" id="KW-0472">Membrane</keyword>
<comment type="caution">
    <text evidence="6">The sequence shown here is derived from an EMBL/GenBank/DDBJ whole genome shotgun (WGS) entry which is preliminary data.</text>
</comment>
<keyword evidence="1 4" id="KW-0812">Transmembrane</keyword>
<dbReference type="SUPFAM" id="SSF103473">
    <property type="entry name" value="MFS general substrate transporter"/>
    <property type="match status" value="1"/>
</dbReference>
<evidence type="ECO:0000256" key="2">
    <source>
        <dbReference type="ARBA" id="ARBA00022989"/>
    </source>
</evidence>
<dbReference type="PANTHER" id="PTHR43129">
    <property type="entry name" value="FOSMIDOMYCIN RESISTANCE PROTEIN"/>
    <property type="match status" value="1"/>
</dbReference>
<evidence type="ECO:0000259" key="5">
    <source>
        <dbReference type="PROSITE" id="PS50850"/>
    </source>
</evidence>
<feature type="transmembrane region" description="Helical" evidence="4">
    <location>
        <begin position="398"/>
        <end position="417"/>
    </location>
</feature>
<evidence type="ECO:0000256" key="3">
    <source>
        <dbReference type="ARBA" id="ARBA00023136"/>
    </source>
</evidence>
<feature type="transmembrane region" description="Helical" evidence="4">
    <location>
        <begin position="281"/>
        <end position="300"/>
    </location>
</feature>
<dbReference type="Pfam" id="PF07690">
    <property type="entry name" value="MFS_1"/>
    <property type="match status" value="1"/>
</dbReference>
<feature type="transmembrane region" description="Helical" evidence="4">
    <location>
        <begin position="198"/>
        <end position="220"/>
    </location>
</feature>
<dbReference type="InterPro" id="IPR011701">
    <property type="entry name" value="MFS"/>
</dbReference>
<protein>
    <submittedName>
        <fullName evidence="6">MFS transporter</fullName>
    </submittedName>
</protein>
<feature type="transmembrane region" description="Helical" evidence="4">
    <location>
        <begin position="119"/>
        <end position="149"/>
    </location>
</feature>
<dbReference type="Proteomes" id="UP001629367">
    <property type="component" value="Unassembled WGS sequence"/>
</dbReference>
<dbReference type="EMBL" id="JAQQBZ010000057">
    <property type="protein sequence ID" value="MFM0598493.1"/>
    <property type="molecule type" value="Genomic_DNA"/>
</dbReference>
<keyword evidence="2 4" id="KW-1133">Transmembrane helix</keyword>
<feature type="transmembrane region" description="Helical" evidence="4">
    <location>
        <begin position="170"/>
        <end position="192"/>
    </location>
</feature>
<feature type="transmembrane region" description="Helical" evidence="4">
    <location>
        <begin position="312"/>
        <end position="331"/>
    </location>
</feature>
<feature type="transmembrane region" description="Helical" evidence="4">
    <location>
        <begin position="337"/>
        <end position="357"/>
    </location>
</feature>
<name>A0ABW9DIW2_9BURK</name>
<sequence length="427" mass="44894">METSLDKSALAGASAGAGNGASANSATNPATAQPAATVQRTVYSVLGAISFSHLLNDMIQSLILAIYPMLKDNFALSFGQIGLITLTYQITASLLQPFIGIYTDKHPKPYSLPVGMGFTLAGLLLMSVAPSFGVLLVAAALVGCGSSVFHPESSRVARMASGGRHGLAQSLFQVGGNAGSSLGPLLAALIVIPHGQRSIAWFSVAALVAIVVLTQIGRWYKRHPSIRKARSSAPHATLSRNKVMFAMGVLMLLVFSKYFYLASLNSYFTFYLIDKFHLPVQAAQIHLFVFLAAVAAGTVIGGPIGDRIGRKYVIWVSILGVAPFTLLLPYANLFWTSVLTVIIGVVLASAFSAIIVYAQELIPGKVGMVAGLFFGFAFGMGGVGAAVLGQLADATSIAYVYKVCSFLPLIGVLTVFLPDVEGKRAKA</sequence>
<evidence type="ECO:0000313" key="7">
    <source>
        <dbReference type="Proteomes" id="UP001629367"/>
    </source>
</evidence>
<dbReference type="PANTHER" id="PTHR43129:SF1">
    <property type="entry name" value="FOSMIDOMYCIN RESISTANCE PROTEIN"/>
    <property type="match status" value="1"/>
</dbReference>
<dbReference type="RefSeq" id="WP_408220212.1">
    <property type="nucleotide sequence ID" value="NZ_JAQQBZ010000057.1"/>
</dbReference>